<comment type="similarity">
    <text evidence="2">Belongs to the TspO/BZRP family.</text>
</comment>
<evidence type="ECO:0000313" key="8">
    <source>
        <dbReference type="Proteomes" id="UP000199167"/>
    </source>
</evidence>
<evidence type="ECO:0000256" key="5">
    <source>
        <dbReference type="ARBA" id="ARBA00023136"/>
    </source>
</evidence>
<dbReference type="PANTHER" id="PTHR10057:SF0">
    <property type="entry name" value="TRANSLOCATOR PROTEIN"/>
    <property type="match status" value="1"/>
</dbReference>
<dbReference type="AlphaFoldDB" id="A0A1I0RRH9"/>
<evidence type="ECO:0000256" key="4">
    <source>
        <dbReference type="ARBA" id="ARBA00022989"/>
    </source>
</evidence>
<dbReference type="Gene3D" id="1.20.1260.100">
    <property type="entry name" value="TspO/MBR protein"/>
    <property type="match status" value="1"/>
</dbReference>
<accession>A0A1I0RRH9</accession>
<dbReference type="STRING" id="364200.SAMN04488515_3129"/>
<dbReference type="OrthoDB" id="9795496at2"/>
<dbReference type="Pfam" id="PF03073">
    <property type="entry name" value="TspO_MBR"/>
    <property type="match status" value="1"/>
</dbReference>
<keyword evidence="8" id="KW-1185">Reference proteome</keyword>
<keyword evidence="5 6" id="KW-0472">Membrane</keyword>
<comment type="subcellular location">
    <subcellularLocation>
        <location evidence="1">Membrane</location>
        <topology evidence="1">Multi-pass membrane protein</topology>
    </subcellularLocation>
</comment>
<feature type="transmembrane region" description="Helical" evidence="6">
    <location>
        <begin position="99"/>
        <end position="119"/>
    </location>
</feature>
<dbReference type="PANTHER" id="PTHR10057">
    <property type="entry name" value="PERIPHERAL-TYPE BENZODIAZEPINE RECEPTOR"/>
    <property type="match status" value="1"/>
</dbReference>
<feature type="transmembrane region" description="Helical" evidence="6">
    <location>
        <begin position="69"/>
        <end position="92"/>
    </location>
</feature>
<keyword evidence="3 6" id="KW-0812">Transmembrane</keyword>
<dbReference type="GO" id="GO:0016020">
    <property type="term" value="C:membrane"/>
    <property type="evidence" value="ECO:0007669"/>
    <property type="project" value="UniProtKB-SubCell"/>
</dbReference>
<evidence type="ECO:0000256" key="2">
    <source>
        <dbReference type="ARBA" id="ARBA00007524"/>
    </source>
</evidence>
<evidence type="ECO:0000256" key="1">
    <source>
        <dbReference type="ARBA" id="ARBA00004141"/>
    </source>
</evidence>
<organism evidence="7 8">
    <name type="scientific">Cognatiyoonia koreensis</name>
    <dbReference type="NCBI Taxonomy" id="364200"/>
    <lineage>
        <taxon>Bacteria</taxon>
        <taxon>Pseudomonadati</taxon>
        <taxon>Pseudomonadota</taxon>
        <taxon>Alphaproteobacteria</taxon>
        <taxon>Rhodobacterales</taxon>
        <taxon>Paracoccaceae</taxon>
        <taxon>Cognatiyoonia</taxon>
    </lineage>
</organism>
<gene>
    <name evidence="7" type="ORF">SAMN04488515_3129</name>
</gene>
<dbReference type="InterPro" id="IPR038330">
    <property type="entry name" value="TspO/MBR-related_sf"/>
</dbReference>
<proteinExistence type="inferred from homology"/>
<feature type="transmembrane region" description="Helical" evidence="6">
    <location>
        <begin position="125"/>
        <end position="145"/>
    </location>
</feature>
<protein>
    <submittedName>
        <fullName evidence="7">TspO and MBR related proteins</fullName>
    </submittedName>
</protein>
<dbReference type="EMBL" id="FOIZ01000002">
    <property type="protein sequence ID" value="SEW43872.1"/>
    <property type="molecule type" value="Genomic_DNA"/>
</dbReference>
<dbReference type="FunFam" id="1.20.1260.100:FF:000001">
    <property type="entry name" value="translocator protein 2"/>
    <property type="match status" value="1"/>
</dbReference>
<feature type="transmembrane region" description="Helical" evidence="6">
    <location>
        <begin position="6"/>
        <end position="29"/>
    </location>
</feature>
<dbReference type="RefSeq" id="WP_089996759.1">
    <property type="nucleotide sequence ID" value="NZ_FOIZ01000002.1"/>
</dbReference>
<name>A0A1I0RRH9_9RHOB</name>
<feature type="transmembrane region" description="Helical" evidence="6">
    <location>
        <begin position="41"/>
        <end position="63"/>
    </location>
</feature>
<dbReference type="InterPro" id="IPR004307">
    <property type="entry name" value="TspO_MBR"/>
</dbReference>
<dbReference type="NCBIfam" id="NF047825">
    <property type="entry name" value="T-richsensTspOAlph"/>
    <property type="match status" value="1"/>
</dbReference>
<dbReference type="PIRSF" id="PIRSF005859">
    <property type="entry name" value="PBR"/>
    <property type="match status" value="1"/>
</dbReference>
<sequence length="163" mass="17907">MDIWLFLIFFGATCAAGTTGAMFPTGTWYKSLNKPTWVPPNWMFPVAWTSIYLLISFAGARVAPLDGNAYAMAFWGLQIALNTLWTPVFFGLRHLKGSLPIMAGLWIAVLGATITHFQLDTWAGLAFVPYLAWVTVAAALNLAMVRLNPDQKPLPIAEMSNPS</sequence>
<dbReference type="Proteomes" id="UP000199167">
    <property type="component" value="Unassembled WGS sequence"/>
</dbReference>
<evidence type="ECO:0000256" key="3">
    <source>
        <dbReference type="ARBA" id="ARBA00022692"/>
    </source>
</evidence>
<evidence type="ECO:0000313" key="7">
    <source>
        <dbReference type="EMBL" id="SEW43872.1"/>
    </source>
</evidence>
<keyword evidence="4 6" id="KW-1133">Transmembrane helix</keyword>
<reference evidence="7 8" key="1">
    <citation type="submission" date="2016-10" db="EMBL/GenBank/DDBJ databases">
        <authorList>
            <person name="de Groot N.N."/>
        </authorList>
    </citation>
    <scope>NUCLEOTIDE SEQUENCE [LARGE SCALE GENOMIC DNA]</scope>
    <source>
        <strain evidence="7 8">DSM 17925</strain>
    </source>
</reference>
<dbReference type="GO" id="GO:0033013">
    <property type="term" value="P:tetrapyrrole metabolic process"/>
    <property type="evidence" value="ECO:0007669"/>
    <property type="project" value="UniProtKB-ARBA"/>
</dbReference>
<evidence type="ECO:0000256" key="6">
    <source>
        <dbReference type="SAM" id="Phobius"/>
    </source>
</evidence>
<dbReference type="CDD" id="cd15904">
    <property type="entry name" value="TSPO_MBR"/>
    <property type="match status" value="1"/>
</dbReference>